<dbReference type="PROSITE" id="PS50928">
    <property type="entry name" value="ABC_TM1"/>
    <property type="match status" value="2"/>
</dbReference>
<gene>
    <name evidence="9" type="ORF">GCM10010121_034230</name>
</gene>
<feature type="transmembrane region" description="Helical" evidence="7">
    <location>
        <begin position="581"/>
        <end position="601"/>
    </location>
</feature>
<feature type="transmembrane region" description="Helical" evidence="7">
    <location>
        <begin position="337"/>
        <end position="355"/>
    </location>
</feature>
<proteinExistence type="inferred from homology"/>
<evidence type="ECO:0000256" key="3">
    <source>
        <dbReference type="ARBA" id="ARBA00022475"/>
    </source>
</evidence>
<dbReference type="Gene3D" id="1.10.3720.10">
    <property type="entry name" value="MetI-like"/>
    <property type="match status" value="2"/>
</dbReference>
<evidence type="ECO:0000256" key="4">
    <source>
        <dbReference type="ARBA" id="ARBA00022692"/>
    </source>
</evidence>
<comment type="similarity">
    <text evidence="7">Belongs to the binding-protein-dependent transport system permease family.</text>
</comment>
<dbReference type="EMBL" id="BMQA01000009">
    <property type="protein sequence ID" value="GGJ20401.1"/>
    <property type="molecule type" value="Genomic_DNA"/>
</dbReference>
<evidence type="ECO:0000313" key="10">
    <source>
        <dbReference type="Proteomes" id="UP000657574"/>
    </source>
</evidence>
<keyword evidence="4 7" id="KW-0812">Transmembrane</keyword>
<dbReference type="CDD" id="cd06261">
    <property type="entry name" value="TM_PBP2"/>
    <property type="match status" value="2"/>
</dbReference>
<feature type="domain" description="ABC transmembrane type-1" evidence="8">
    <location>
        <begin position="455"/>
        <end position="634"/>
    </location>
</feature>
<protein>
    <submittedName>
        <fullName evidence="9">Glycine/betaine ABC transporter permease</fullName>
    </submittedName>
</protein>
<evidence type="ECO:0000313" key="9">
    <source>
        <dbReference type="EMBL" id="GGJ20401.1"/>
    </source>
</evidence>
<dbReference type="FunFam" id="1.10.3720.10:FF:000001">
    <property type="entry name" value="Glycine betaine ABC transporter, permease"/>
    <property type="match status" value="2"/>
</dbReference>
<dbReference type="GO" id="GO:0031460">
    <property type="term" value="P:glycine betaine transport"/>
    <property type="evidence" value="ECO:0007669"/>
    <property type="project" value="TreeGrafter"/>
</dbReference>
<dbReference type="PANTHER" id="PTHR47737">
    <property type="entry name" value="GLYCINE BETAINE/PROLINE BETAINE TRANSPORT SYSTEM PERMEASE PROTEIN PROW"/>
    <property type="match status" value="1"/>
</dbReference>
<evidence type="ECO:0000259" key="8">
    <source>
        <dbReference type="PROSITE" id="PS50928"/>
    </source>
</evidence>
<feature type="domain" description="ABC transmembrane type-1" evidence="8">
    <location>
        <begin position="143"/>
        <end position="322"/>
    </location>
</feature>
<feature type="transmembrane region" description="Helical" evidence="7">
    <location>
        <begin position="503"/>
        <end position="529"/>
    </location>
</feature>
<feature type="transmembrane region" description="Helical" evidence="7">
    <location>
        <begin position="436"/>
        <end position="455"/>
    </location>
</feature>
<dbReference type="GO" id="GO:0015871">
    <property type="term" value="P:choline transport"/>
    <property type="evidence" value="ECO:0007669"/>
    <property type="project" value="TreeGrafter"/>
</dbReference>
<dbReference type="Proteomes" id="UP000657574">
    <property type="component" value="Unassembled WGS sequence"/>
</dbReference>
<dbReference type="GO" id="GO:0015226">
    <property type="term" value="F:carnitine transmembrane transporter activity"/>
    <property type="evidence" value="ECO:0007669"/>
    <property type="project" value="TreeGrafter"/>
</dbReference>
<dbReference type="SUPFAM" id="SSF161098">
    <property type="entry name" value="MetI-like"/>
    <property type="match status" value="2"/>
</dbReference>
<feature type="transmembrane region" description="Helical" evidence="7">
    <location>
        <begin position="191"/>
        <end position="217"/>
    </location>
</feature>
<comment type="subcellular location">
    <subcellularLocation>
        <location evidence="7">Cell membrane</location>
        <topology evidence="7">Multi-pass membrane protein</topology>
    </subcellularLocation>
    <subcellularLocation>
        <location evidence="1">Membrane</location>
        <topology evidence="1">Multi-pass membrane protein</topology>
    </subcellularLocation>
</comment>
<feature type="transmembrane region" description="Helical" evidence="7">
    <location>
        <begin position="269"/>
        <end position="288"/>
    </location>
</feature>
<evidence type="ECO:0000256" key="5">
    <source>
        <dbReference type="ARBA" id="ARBA00022989"/>
    </source>
</evidence>
<dbReference type="AlphaFoldDB" id="A0A917NR91"/>
<evidence type="ECO:0000256" key="6">
    <source>
        <dbReference type="ARBA" id="ARBA00023136"/>
    </source>
</evidence>
<dbReference type="InterPro" id="IPR000515">
    <property type="entry name" value="MetI-like"/>
</dbReference>
<feature type="transmembrane region" description="Helical" evidence="7">
    <location>
        <begin position="83"/>
        <end position="116"/>
    </location>
</feature>
<keyword evidence="6 7" id="KW-0472">Membrane</keyword>
<feature type="transmembrane region" description="Helical" evidence="7">
    <location>
        <begin position="147"/>
        <end position="170"/>
    </location>
</feature>
<dbReference type="RefSeq" id="WP_189312021.1">
    <property type="nucleotide sequence ID" value="NZ_BMQA01000009.1"/>
</dbReference>
<dbReference type="InterPro" id="IPR035906">
    <property type="entry name" value="MetI-like_sf"/>
</dbReference>
<dbReference type="GO" id="GO:0005275">
    <property type="term" value="F:amine transmembrane transporter activity"/>
    <property type="evidence" value="ECO:0007669"/>
    <property type="project" value="TreeGrafter"/>
</dbReference>
<comment type="caution">
    <text evidence="9">The sequence shown here is derived from an EMBL/GenBank/DDBJ whole genome shotgun (WGS) entry which is preliminary data.</text>
</comment>
<reference evidence="9" key="2">
    <citation type="submission" date="2020-09" db="EMBL/GenBank/DDBJ databases">
        <authorList>
            <person name="Sun Q."/>
            <person name="Ohkuma M."/>
        </authorList>
    </citation>
    <scope>NUCLEOTIDE SEQUENCE</scope>
    <source>
        <strain evidence="9">JCM 3086</strain>
    </source>
</reference>
<dbReference type="GO" id="GO:0043190">
    <property type="term" value="C:ATP-binding cassette (ABC) transporter complex"/>
    <property type="evidence" value="ECO:0007669"/>
    <property type="project" value="TreeGrafter"/>
</dbReference>
<keyword evidence="10" id="KW-1185">Reference proteome</keyword>
<feature type="transmembrane region" description="Helical" evidence="7">
    <location>
        <begin position="123"/>
        <end position="141"/>
    </location>
</feature>
<keyword evidence="2 7" id="KW-0813">Transport</keyword>
<organism evidence="9 10">
    <name type="scientific">Streptomyces brasiliensis</name>
    <dbReference type="NCBI Taxonomy" id="1954"/>
    <lineage>
        <taxon>Bacteria</taxon>
        <taxon>Bacillati</taxon>
        <taxon>Actinomycetota</taxon>
        <taxon>Actinomycetes</taxon>
        <taxon>Kitasatosporales</taxon>
        <taxon>Streptomycetaceae</taxon>
        <taxon>Streptomyces</taxon>
    </lineage>
</organism>
<sequence>MATVTAAAPRVALPGFLHNRAARKLVLLAVAAAVLVPLAEARWAGGSWPHALTVDLSKPLADASDWVIDNRDSHPLFLYFFGYISNAVVLFVRVVYLGLLAAGWAGVTALGALVAWRVAGVRLALGTAAAFLACGVLGMWVPTMQTLALMVVAVLASAVVGVLLGLAAGLSDRLDRALRPVLDTMQVLPAFAYLLPVVLVFGIGVPAAVLATVVYAAPPMARLTALGLRGADPEVLEAVESLGATARQRLLTARIPLARKELLLGLNQTIMMALSMAVIASVIGAGGLGDRVYQALASVDVGAALAAGIPIVLLAVVLDRVTAAAGAGEDRSAPVQWAYAGAATVVVALASRLLGRLDWPASWTLNIAEPVNRAVDWMTAHLYSGVPYIGGTADWAGHFTTWILDPVRDGLQWLPWWSVLLLVATLAWLIGTWRTALTAVLAMAAIGVLGVWEPSLDTLSQVLAAVAVTLVLGFATGIAAARSDRFERVLRPVLDVFQTMPQFVYLIPVVALFGVGRAPAVAAAVVYALPAVVRITAQGLRQVDPAALESARSLGATGRQQLWQVQLPLARRSLLLAVNQGVVLVLAVVIIGGLVGGGALGYDVAFGLAQGDLATGLVAGAAIVGLGLVLDRVTQPTERRTTEGA</sequence>
<dbReference type="PANTHER" id="PTHR47737:SF1">
    <property type="entry name" value="GLYCINE BETAINE_PROLINE BETAINE TRANSPORT SYSTEM PERMEASE PROTEIN PROW"/>
    <property type="match status" value="1"/>
</dbReference>
<feature type="transmembrane region" description="Helical" evidence="7">
    <location>
        <begin position="413"/>
        <end position="430"/>
    </location>
</feature>
<feature type="transmembrane region" description="Helical" evidence="7">
    <location>
        <begin position="295"/>
        <end position="317"/>
    </location>
</feature>
<evidence type="ECO:0000256" key="1">
    <source>
        <dbReference type="ARBA" id="ARBA00004141"/>
    </source>
</evidence>
<name>A0A917NR91_9ACTN</name>
<evidence type="ECO:0000256" key="7">
    <source>
        <dbReference type="RuleBase" id="RU363032"/>
    </source>
</evidence>
<keyword evidence="3" id="KW-1003">Cell membrane</keyword>
<feature type="transmembrane region" description="Helical" evidence="7">
    <location>
        <begin position="613"/>
        <end position="630"/>
    </location>
</feature>
<feature type="transmembrane region" description="Helical" evidence="7">
    <location>
        <begin position="462"/>
        <end position="483"/>
    </location>
</feature>
<dbReference type="Pfam" id="PF00528">
    <property type="entry name" value="BPD_transp_1"/>
    <property type="match status" value="2"/>
</dbReference>
<keyword evidence="5 7" id="KW-1133">Transmembrane helix</keyword>
<accession>A0A917NR91</accession>
<reference evidence="9" key="1">
    <citation type="journal article" date="2014" name="Int. J. Syst. Evol. Microbiol.">
        <title>Complete genome sequence of Corynebacterium casei LMG S-19264T (=DSM 44701T), isolated from a smear-ripened cheese.</title>
        <authorList>
            <consortium name="US DOE Joint Genome Institute (JGI-PGF)"/>
            <person name="Walter F."/>
            <person name="Albersmeier A."/>
            <person name="Kalinowski J."/>
            <person name="Ruckert C."/>
        </authorList>
    </citation>
    <scope>NUCLEOTIDE SEQUENCE</scope>
    <source>
        <strain evidence="9">JCM 3086</strain>
    </source>
</reference>
<evidence type="ECO:0000256" key="2">
    <source>
        <dbReference type="ARBA" id="ARBA00022448"/>
    </source>
</evidence>